<keyword evidence="3" id="KW-1185">Reference proteome</keyword>
<dbReference type="InterPro" id="IPR043502">
    <property type="entry name" value="DNA/RNA_pol_sf"/>
</dbReference>
<reference evidence="2 3" key="1">
    <citation type="submission" date="2017-01" db="EMBL/GenBank/DDBJ databases">
        <authorList>
            <person name="Mah S.A."/>
            <person name="Swanson W.J."/>
            <person name="Moy G.W."/>
            <person name="Vacquier V.D."/>
        </authorList>
    </citation>
    <scope>NUCLEOTIDE SEQUENCE [LARGE SCALE GENOMIC DNA]</scope>
    <source>
        <strain evidence="2 3">GSMNP</strain>
    </source>
</reference>
<evidence type="ECO:0000259" key="1">
    <source>
        <dbReference type="Pfam" id="PF00078"/>
    </source>
</evidence>
<proteinExistence type="predicted"/>
<dbReference type="EMBL" id="LSSN01006044">
    <property type="protein sequence ID" value="OMJ07466.1"/>
    <property type="molecule type" value="Genomic_DNA"/>
</dbReference>
<feature type="domain" description="Reverse transcriptase" evidence="1">
    <location>
        <begin position="5"/>
        <end position="118"/>
    </location>
</feature>
<name>A0A1R1WYK6_9FUNG</name>
<dbReference type="Proteomes" id="UP000187283">
    <property type="component" value="Unassembled WGS sequence"/>
</dbReference>
<dbReference type="OrthoDB" id="5570375at2759"/>
<comment type="caution">
    <text evidence="2">The sequence shown here is derived from an EMBL/GenBank/DDBJ whole genome shotgun (WGS) entry which is preliminary data.</text>
</comment>
<evidence type="ECO:0000313" key="2">
    <source>
        <dbReference type="EMBL" id="OMJ07466.1"/>
    </source>
</evidence>
<evidence type="ECO:0000313" key="3">
    <source>
        <dbReference type="Proteomes" id="UP000187283"/>
    </source>
</evidence>
<protein>
    <submittedName>
        <fullName evidence="2">Transposon TX1 protein</fullName>
    </submittedName>
</protein>
<dbReference type="SUPFAM" id="SSF56672">
    <property type="entry name" value="DNA/RNA polymerases"/>
    <property type="match status" value="1"/>
</dbReference>
<sequence length="118" mass="13653">MNKVIGRIIDNRQSGFIKNRSIFDSIYTTNVLFENSISDPNRTNGYLIMIDQEKAYDRVDWVYMYKCLEKFGFSQSFIDSLRNIYEGSNTRVCINGTLTEPIIIEQGQRQGDPLSPLL</sequence>
<dbReference type="PANTHER" id="PTHR19446">
    <property type="entry name" value="REVERSE TRANSCRIPTASES"/>
    <property type="match status" value="1"/>
</dbReference>
<dbReference type="Pfam" id="PF00078">
    <property type="entry name" value="RVT_1"/>
    <property type="match status" value="1"/>
</dbReference>
<organism evidence="2 3">
    <name type="scientific">Smittium culicis</name>
    <dbReference type="NCBI Taxonomy" id="133412"/>
    <lineage>
        <taxon>Eukaryota</taxon>
        <taxon>Fungi</taxon>
        <taxon>Fungi incertae sedis</taxon>
        <taxon>Zoopagomycota</taxon>
        <taxon>Kickxellomycotina</taxon>
        <taxon>Harpellomycetes</taxon>
        <taxon>Harpellales</taxon>
        <taxon>Legeriomycetaceae</taxon>
        <taxon>Smittium</taxon>
    </lineage>
</organism>
<dbReference type="InterPro" id="IPR000477">
    <property type="entry name" value="RT_dom"/>
</dbReference>
<accession>A0A1R1WYK6</accession>
<dbReference type="AlphaFoldDB" id="A0A1R1WYK6"/>
<dbReference type="STRING" id="133412.A0A1R1WYK6"/>
<gene>
    <name evidence="2" type="ORF">AYI70_g12174</name>
</gene>